<dbReference type="Proteomes" id="UP000030437">
    <property type="component" value="Unassembled WGS sequence"/>
</dbReference>
<evidence type="ECO:0000313" key="20">
    <source>
        <dbReference type="Proteomes" id="UP000030437"/>
    </source>
</evidence>
<dbReference type="Gene3D" id="1.10.3810.10">
    <property type="entry name" value="Biosynthetic peptidoglycan transglycosylase-like"/>
    <property type="match status" value="1"/>
</dbReference>
<name>A0A0A3ICS8_9BACI</name>
<dbReference type="RefSeq" id="WP_036156887.1">
    <property type="nucleotide sequence ID" value="NZ_AVCX01000002.1"/>
</dbReference>
<feature type="domain" description="Glycosyl transferase family 51" evidence="18">
    <location>
        <begin position="64"/>
        <end position="234"/>
    </location>
</feature>
<evidence type="ECO:0000256" key="11">
    <source>
        <dbReference type="ARBA" id="ARBA00022984"/>
    </source>
</evidence>
<evidence type="ECO:0000256" key="14">
    <source>
        <dbReference type="ARBA" id="ARBA00023316"/>
    </source>
</evidence>
<keyword evidence="7" id="KW-0328">Glycosyltransferase</keyword>
<dbReference type="InterPro" id="IPR001264">
    <property type="entry name" value="Glyco_trans_51"/>
</dbReference>
<comment type="caution">
    <text evidence="19">The sequence shown here is derived from an EMBL/GenBank/DDBJ whole genome shotgun (WGS) entry which is preliminary data.</text>
</comment>
<evidence type="ECO:0000256" key="16">
    <source>
        <dbReference type="ARBA" id="ARBA00049902"/>
    </source>
</evidence>
<comment type="catalytic activity">
    <reaction evidence="16">
        <text>[GlcNAc-(1-&gt;4)-Mur2Ac(oyl-L-Ala-gamma-D-Glu-L-Lys-D-Ala-D-Ala)](n)-di-trans,octa-cis-undecaprenyl diphosphate + beta-D-GlcNAc-(1-&gt;4)-Mur2Ac(oyl-L-Ala-gamma-D-Glu-L-Lys-D-Ala-D-Ala)-di-trans,octa-cis-undecaprenyl diphosphate = [GlcNAc-(1-&gt;4)-Mur2Ac(oyl-L-Ala-gamma-D-Glu-L-Lys-D-Ala-D-Ala)](n+1)-di-trans,octa-cis-undecaprenyl diphosphate + di-trans,octa-cis-undecaprenyl diphosphate + H(+)</text>
        <dbReference type="Rhea" id="RHEA:23708"/>
        <dbReference type="Rhea" id="RHEA-COMP:9602"/>
        <dbReference type="Rhea" id="RHEA-COMP:9603"/>
        <dbReference type="ChEBI" id="CHEBI:15378"/>
        <dbReference type="ChEBI" id="CHEBI:58405"/>
        <dbReference type="ChEBI" id="CHEBI:60033"/>
        <dbReference type="ChEBI" id="CHEBI:78435"/>
        <dbReference type="EC" id="2.4.99.28"/>
    </reaction>
</comment>
<sequence length="616" mass="69688">MKQTFGYFLIFCSVLSLLVVGNEIWKEVAAAKAHEEKLEASIHLPQMQAQLPVTLLDDKGKIFSEEYVEWREPLNYDAFPQIVKDIFIYSEDTAFFHHIGFDVSAIARAVMANSAGRPMQQGGSTITQQLVRMRYLSEEKTYERKLMELFYAYELEQMYSKEEILEMYLNEIYFGHQVYGIAGAATYYFGRPLSDLSVAELAFIAAIPNNPSLYDPLKNYDNTKARQERLLDTLAKNHIISLEDAATAKQQPIELHIKKKLQHHPAYSTYVLQELRWLVSQSEGFDERLAKTDNTEERKLISLQLDARIDELLASGIKIYTALLPEKQAADEAAVNQILSPYGIEASAVVIDNQTREIVSMFAGRNYEKLNLHRVFQAPRQPGSAFKPLIDYAPAIELLHYTPSSIISGAPYCIGNFCPQNYGGGVYGNVSISTAFSWSYNTSALRLLNKVGLEQAFGFIDRFHFQSIVEKDRNFSAGLGGLTYGVTSLEMGDAYTSFIDGSYVPARAIRKVTDLQGKTLYEWADERKIIWSAKTVRHMRSLLTDVVQKGTGIGLSTSTSYIGAKTGTTNDYKDFWVAGLTENYTTAIWTGYDEPRNMQNLEKSRIHFRIFNAIMD</sequence>
<dbReference type="GO" id="GO:0006508">
    <property type="term" value="P:proteolysis"/>
    <property type="evidence" value="ECO:0007669"/>
    <property type="project" value="UniProtKB-KW"/>
</dbReference>
<evidence type="ECO:0000256" key="6">
    <source>
        <dbReference type="ARBA" id="ARBA00022670"/>
    </source>
</evidence>
<dbReference type="EMBL" id="JPVP01000059">
    <property type="protein sequence ID" value="KGR82581.1"/>
    <property type="molecule type" value="Genomic_DNA"/>
</dbReference>
<keyword evidence="8" id="KW-0808">Transferase</keyword>
<dbReference type="GO" id="GO:0071555">
    <property type="term" value="P:cell wall organization"/>
    <property type="evidence" value="ECO:0007669"/>
    <property type="project" value="UniProtKB-KW"/>
</dbReference>
<dbReference type="GO" id="GO:0005886">
    <property type="term" value="C:plasma membrane"/>
    <property type="evidence" value="ECO:0007669"/>
    <property type="project" value="UniProtKB-SubCell"/>
</dbReference>
<dbReference type="InterPro" id="IPR001460">
    <property type="entry name" value="PCN-bd_Tpept"/>
</dbReference>
<dbReference type="OrthoDB" id="9766909at2"/>
<evidence type="ECO:0000256" key="8">
    <source>
        <dbReference type="ARBA" id="ARBA00022679"/>
    </source>
</evidence>
<dbReference type="Pfam" id="PF00905">
    <property type="entry name" value="Transpeptidase"/>
    <property type="match status" value="1"/>
</dbReference>
<keyword evidence="12" id="KW-0472">Membrane</keyword>
<protein>
    <submittedName>
        <fullName evidence="19">Penicillin-binding protein</fullName>
    </submittedName>
</protein>
<dbReference type="SUPFAM" id="SSF53955">
    <property type="entry name" value="Lysozyme-like"/>
    <property type="match status" value="1"/>
</dbReference>
<dbReference type="PANTHER" id="PTHR32282:SF11">
    <property type="entry name" value="PENICILLIN-BINDING PROTEIN 1B"/>
    <property type="match status" value="1"/>
</dbReference>
<reference evidence="19 20" key="1">
    <citation type="submission" date="2014-02" db="EMBL/GenBank/DDBJ databases">
        <title>Draft genome sequence of Lysinibacillus odysseyi NBRC 100172.</title>
        <authorList>
            <person name="Zhang F."/>
            <person name="Wang G."/>
            <person name="Zhang L."/>
        </authorList>
    </citation>
    <scope>NUCLEOTIDE SEQUENCE [LARGE SCALE GENOMIC DNA]</scope>
    <source>
        <strain evidence="19 20">NBRC 100172</strain>
    </source>
</reference>
<evidence type="ECO:0000256" key="10">
    <source>
        <dbReference type="ARBA" id="ARBA00022960"/>
    </source>
</evidence>
<dbReference type="GO" id="GO:0009002">
    <property type="term" value="F:serine-type D-Ala-D-Ala carboxypeptidase activity"/>
    <property type="evidence" value="ECO:0007669"/>
    <property type="project" value="UniProtKB-EC"/>
</dbReference>
<keyword evidence="11" id="KW-0573">Peptidoglycan synthesis</keyword>
<evidence type="ECO:0000259" key="17">
    <source>
        <dbReference type="Pfam" id="PF00905"/>
    </source>
</evidence>
<dbReference type="InterPro" id="IPR023346">
    <property type="entry name" value="Lysozyme-like_dom_sf"/>
</dbReference>
<dbReference type="GO" id="GO:0030288">
    <property type="term" value="C:outer membrane-bounded periplasmic space"/>
    <property type="evidence" value="ECO:0007669"/>
    <property type="project" value="TreeGrafter"/>
</dbReference>
<evidence type="ECO:0000256" key="2">
    <source>
        <dbReference type="ARBA" id="ARBA00007090"/>
    </source>
</evidence>
<evidence type="ECO:0000256" key="15">
    <source>
        <dbReference type="ARBA" id="ARBA00034000"/>
    </source>
</evidence>
<proteinExistence type="inferred from homology"/>
<keyword evidence="6" id="KW-0645">Protease</keyword>
<dbReference type="AlphaFoldDB" id="A0A0A3ICS8"/>
<keyword evidence="10" id="KW-0133">Cell shape</keyword>
<dbReference type="GO" id="GO:0008955">
    <property type="term" value="F:peptidoglycan glycosyltransferase activity"/>
    <property type="evidence" value="ECO:0007669"/>
    <property type="project" value="UniProtKB-EC"/>
</dbReference>
<keyword evidence="5" id="KW-0121">Carboxypeptidase</keyword>
<keyword evidence="13" id="KW-0511">Multifunctional enzyme</keyword>
<comment type="catalytic activity">
    <reaction evidence="15">
        <text>Preferential cleavage: (Ac)2-L-Lys-D-Ala-|-D-Ala. Also transpeptidation of peptidyl-alanyl moieties that are N-acyl substituents of D-alanine.</text>
        <dbReference type="EC" id="3.4.16.4"/>
    </reaction>
</comment>
<evidence type="ECO:0000313" key="19">
    <source>
        <dbReference type="EMBL" id="KGR82581.1"/>
    </source>
</evidence>
<dbReference type="GO" id="GO:0009252">
    <property type="term" value="P:peptidoglycan biosynthetic process"/>
    <property type="evidence" value="ECO:0007669"/>
    <property type="project" value="UniProtKB-KW"/>
</dbReference>
<organism evidence="19 20">
    <name type="scientific">Lysinibacillus odysseyi 34hs-1 = NBRC 100172</name>
    <dbReference type="NCBI Taxonomy" id="1220589"/>
    <lineage>
        <taxon>Bacteria</taxon>
        <taxon>Bacillati</taxon>
        <taxon>Bacillota</taxon>
        <taxon>Bacilli</taxon>
        <taxon>Bacillales</taxon>
        <taxon>Bacillaceae</taxon>
        <taxon>Lysinibacillus</taxon>
    </lineage>
</organism>
<evidence type="ECO:0000256" key="4">
    <source>
        <dbReference type="ARBA" id="ARBA00022475"/>
    </source>
</evidence>
<evidence type="ECO:0000256" key="12">
    <source>
        <dbReference type="ARBA" id="ARBA00023136"/>
    </source>
</evidence>
<dbReference type="GO" id="GO:0008658">
    <property type="term" value="F:penicillin binding"/>
    <property type="evidence" value="ECO:0007669"/>
    <property type="project" value="InterPro"/>
</dbReference>
<evidence type="ECO:0000256" key="13">
    <source>
        <dbReference type="ARBA" id="ARBA00023268"/>
    </source>
</evidence>
<dbReference type="GO" id="GO:0008360">
    <property type="term" value="P:regulation of cell shape"/>
    <property type="evidence" value="ECO:0007669"/>
    <property type="project" value="UniProtKB-KW"/>
</dbReference>
<dbReference type="eggNOG" id="COG0744">
    <property type="taxonomic scope" value="Bacteria"/>
</dbReference>
<dbReference type="Pfam" id="PF00912">
    <property type="entry name" value="Transgly"/>
    <property type="match status" value="1"/>
</dbReference>
<dbReference type="InterPro" id="IPR036950">
    <property type="entry name" value="PBP_transglycosylase"/>
</dbReference>
<comment type="similarity">
    <text evidence="3">In the N-terminal section; belongs to the glycosyltransferase 51 family.</text>
</comment>
<dbReference type="SUPFAM" id="SSF56601">
    <property type="entry name" value="beta-lactamase/transpeptidase-like"/>
    <property type="match status" value="1"/>
</dbReference>
<dbReference type="FunFam" id="1.10.3810.10:FF:000001">
    <property type="entry name" value="Penicillin-binding protein 1A"/>
    <property type="match status" value="1"/>
</dbReference>
<keyword evidence="4" id="KW-1003">Cell membrane</keyword>
<keyword evidence="14" id="KW-0961">Cell wall biogenesis/degradation</keyword>
<evidence type="ECO:0000256" key="5">
    <source>
        <dbReference type="ARBA" id="ARBA00022645"/>
    </source>
</evidence>
<evidence type="ECO:0000256" key="3">
    <source>
        <dbReference type="ARBA" id="ARBA00007739"/>
    </source>
</evidence>
<dbReference type="InterPro" id="IPR050396">
    <property type="entry name" value="Glycosyltr_51/Transpeptidase"/>
</dbReference>
<evidence type="ECO:0000256" key="9">
    <source>
        <dbReference type="ARBA" id="ARBA00022801"/>
    </source>
</evidence>
<comment type="subcellular location">
    <subcellularLocation>
        <location evidence="1">Cell membrane</location>
    </subcellularLocation>
</comment>
<feature type="domain" description="Penicillin-binding protein transpeptidase" evidence="17">
    <location>
        <begin position="347"/>
        <end position="615"/>
    </location>
</feature>
<dbReference type="PANTHER" id="PTHR32282">
    <property type="entry name" value="BINDING PROTEIN TRANSPEPTIDASE, PUTATIVE-RELATED"/>
    <property type="match status" value="1"/>
</dbReference>
<keyword evidence="20" id="KW-1185">Reference proteome</keyword>
<evidence type="ECO:0000256" key="7">
    <source>
        <dbReference type="ARBA" id="ARBA00022676"/>
    </source>
</evidence>
<gene>
    <name evidence="19" type="ORF">CD32_17090</name>
</gene>
<accession>A0A0A3ICS8</accession>
<dbReference type="Gene3D" id="3.40.710.10">
    <property type="entry name" value="DD-peptidase/beta-lactamase superfamily"/>
    <property type="match status" value="1"/>
</dbReference>
<comment type="similarity">
    <text evidence="2">In the C-terminal section; belongs to the transpeptidase family.</text>
</comment>
<keyword evidence="9" id="KW-0378">Hydrolase</keyword>
<evidence type="ECO:0000256" key="1">
    <source>
        <dbReference type="ARBA" id="ARBA00004236"/>
    </source>
</evidence>
<evidence type="ECO:0000259" key="18">
    <source>
        <dbReference type="Pfam" id="PF00912"/>
    </source>
</evidence>
<dbReference type="STRING" id="1220589.CD32_17090"/>
<dbReference type="InterPro" id="IPR012338">
    <property type="entry name" value="Beta-lactam/transpept-like"/>
</dbReference>